<dbReference type="PANTHER" id="PTHR10953:SF102">
    <property type="entry name" value="ADENYLYLTRANSFERASE AND SULFURTRANSFERASE MOCS3"/>
    <property type="match status" value="1"/>
</dbReference>
<evidence type="ECO:0000256" key="3">
    <source>
        <dbReference type="ARBA" id="ARBA00022840"/>
    </source>
</evidence>
<dbReference type="GO" id="GO:0005524">
    <property type="term" value="F:ATP binding"/>
    <property type="evidence" value="ECO:0007669"/>
    <property type="project" value="UniProtKB-KW"/>
</dbReference>
<keyword evidence="2" id="KW-0547">Nucleotide-binding</keyword>
<dbReference type="InterPro" id="IPR035985">
    <property type="entry name" value="Ubiquitin-activating_enz"/>
</dbReference>
<accession>A0A150HC98</accession>
<proteinExistence type="predicted"/>
<dbReference type="GO" id="GO:0005829">
    <property type="term" value="C:cytosol"/>
    <property type="evidence" value="ECO:0007669"/>
    <property type="project" value="TreeGrafter"/>
</dbReference>
<dbReference type="AlphaFoldDB" id="A0A150HC98"/>
<dbReference type="GO" id="GO:0008146">
    <property type="term" value="F:sulfotransferase activity"/>
    <property type="evidence" value="ECO:0007669"/>
    <property type="project" value="TreeGrafter"/>
</dbReference>
<dbReference type="Proteomes" id="UP000243589">
    <property type="component" value="Unassembled WGS sequence"/>
</dbReference>
<evidence type="ECO:0000259" key="4">
    <source>
        <dbReference type="PROSITE" id="PS50206"/>
    </source>
</evidence>
<dbReference type="InterPro" id="IPR001763">
    <property type="entry name" value="Rhodanese-like_dom"/>
</dbReference>
<dbReference type="SMART" id="SM00450">
    <property type="entry name" value="RHOD"/>
    <property type="match status" value="1"/>
</dbReference>
<dbReference type="PROSITE" id="PS50206">
    <property type="entry name" value="RHODANESE_3"/>
    <property type="match status" value="1"/>
</dbReference>
<dbReference type="SUPFAM" id="SSF69572">
    <property type="entry name" value="Activating enzymes of the ubiquitin-like proteins"/>
    <property type="match status" value="1"/>
</dbReference>
<protein>
    <submittedName>
        <fullName evidence="5">Putative adenylyltransferase/sulfurtransferase MoeZ</fullName>
    </submittedName>
</protein>
<dbReference type="EMBL" id="LQQC01000002">
    <property type="protein sequence ID" value="KXZ59691.1"/>
    <property type="molecule type" value="Genomic_DNA"/>
</dbReference>
<gene>
    <name evidence="5" type="primary">moeZ</name>
    <name evidence="5" type="ORF">Bravens_00163</name>
</gene>
<comment type="caution">
    <text evidence="5">The sequence shown here is derived from an EMBL/GenBank/DDBJ whole genome shotgun (WGS) entry which is preliminary data.</text>
</comment>
<evidence type="ECO:0000256" key="2">
    <source>
        <dbReference type="ARBA" id="ARBA00022741"/>
    </source>
</evidence>
<dbReference type="PANTHER" id="PTHR10953">
    <property type="entry name" value="UBIQUITIN-ACTIVATING ENZYME E1"/>
    <property type="match status" value="1"/>
</dbReference>
<dbReference type="CDD" id="cd00757">
    <property type="entry name" value="ThiF_MoeB_HesA_family"/>
    <property type="match status" value="1"/>
</dbReference>
<dbReference type="Gene3D" id="3.40.50.720">
    <property type="entry name" value="NAD(P)-binding Rossmann-like Domain"/>
    <property type="match status" value="1"/>
</dbReference>
<organism evidence="5 6">
    <name type="scientific">Brevibacterium ravenspurgense</name>
    <dbReference type="NCBI Taxonomy" id="479117"/>
    <lineage>
        <taxon>Bacteria</taxon>
        <taxon>Bacillati</taxon>
        <taxon>Actinomycetota</taxon>
        <taxon>Actinomycetes</taxon>
        <taxon>Micrococcales</taxon>
        <taxon>Brevibacteriaceae</taxon>
        <taxon>Brevibacterium</taxon>
    </lineage>
</organism>
<evidence type="ECO:0000313" key="5">
    <source>
        <dbReference type="EMBL" id="KXZ59691.1"/>
    </source>
</evidence>
<dbReference type="InterPro" id="IPR000594">
    <property type="entry name" value="ThiF_NAD_FAD-bd"/>
</dbReference>
<sequence>MRDSTHLNLTPEDADRFRRQMGLAGFGEEGQARLLKSRVAVVGAGGLGAPVLQYLAAAGVGHIEIIDDDVVERSNLHRQVIHSESDIGRLKAESAADVCRGLFPGIELTLHTDRLTADNALHVLRDADLVIDGTDSFDSRYLISDACEMLRKPVIQGSVLRFSGQVGVFWAGKTGTYRDLYPEAPDAGSTPTCAEAGVIGVLPGIIGTLMTMEAIKLLAGVGESALGSVLIYDGLASTMRSLTVAADPDRAPVGHLDSAAVITPAALEARLQAGQSTLLVDVREADEYAAGTIAGAHSVPLSALLEGAQLPESEAPLTVLFCQAGVRSLQALDILKARGMHEGAASLVGGINAV</sequence>
<evidence type="ECO:0000313" key="6">
    <source>
        <dbReference type="Proteomes" id="UP000243589"/>
    </source>
</evidence>
<dbReference type="Pfam" id="PF00899">
    <property type="entry name" value="ThiF"/>
    <property type="match status" value="1"/>
</dbReference>
<feature type="domain" description="Rhodanese" evidence="4">
    <location>
        <begin position="273"/>
        <end position="353"/>
    </location>
</feature>
<keyword evidence="1 5" id="KW-0808">Transferase</keyword>
<dbReference type="GO" id="GO:0016779">
    <property type="term" value="F:nucleotidyltransferase activity"/>
    <property type="evidence" value="ECO:0007669"/>
    <property type="project" value="UniProtKB-KW"/>
</dbReference>
<evidence type="ECO:0000256" key="1">
    <source>
        <dbReference type="ARBA" id="ARBA00022679"/>
    </source>
</evidence>
<dbReference type="InterPro" id="IPR045886">
    <property type="entry name" value="ThiF/MoeB/HesA"/>
</dbReference>
<dbReference type="Gene3D" id="3.40.250.10">
    <property type="entry name" value="Rhodanese-like domain"/>
    <property type="match status" value="1"/>
</dbReference>
<dbReference type="Pfam" id="PF00581">
    <property type="entry name" value="Rhodanese"/>
    <property type="match status" value="1"/>
</dbReference>
<reference evidence="5 6" key="1">
    <citation type="submission" date="2016-01" db="EMBL/GenBank/DDBJ databases">
        <title>Use of Whole Genome Sequencing to ascertain that Brevibacterium massiliense (Roux, Raoult 2009) is a later heterotypic synonym of Brevibacterium ravenspurgense (Mages 2008).</title>
        <authorList>
            <person name="Bernier A.-M."/>
            <person name="Burdz T."/>
            <person name="Huynh C."/>
            <person name="Pachecho A.L."/>
            <person name="Wiebe D."/>
            <person name="Bonner C."/>
            <person name="Bernard K."/>
        </authorList>
    </citation>
    <scope>NUCLEOTIDE SEQUENCE [LARGE SCALE GENOMIC DNA]</scope>
    <source>
        <strain evidence="5 6">CCUG56047</strain>
    </source>
</reference>
<dbReference type="InterPro" id="IPR036873">
    <property type="entry name" value="Rhodanese-like_dom_sf"/>
</dbReference>
<dbReference type="PATRIC" id="fig|479117.4.peg.159"/>
<keyword evidence="5" id="KW-0548">Nucleotidyltransferase</keyword>
<dbReference type="GO" id="GO:0008641">
    <property type="term" value="F:ubiquitin-like modifier activating enzyme activity"/>
    <property type="evidence" value="ECO:0007669"/>
    <property type="project" value="InterPro"/>
</dbReference>
<dbReference type="SUPFAM" id="SSF52821">
    <property type="entry name" value="Rhodanese/Cell cycle control phosphatase"/>
    <property type="match status" value="1"/>
</dbReference>
<dbReference type="FunFam" id="3.40.50.720:FF:000033">
    <property type="entry name" value="Adenylyltransferase and sulfurtransferase MOCS3"/>
    <property type="match status" value="1"/>
</dbReference>
<name>A0A150HC98_9MICO</name>
<dbReference type="CDD" id="cd00158">
    <property type="entry name" value="RHOD"/>
    <property type="match status" value="1"/>
</dbReference>
<keyword evidence="6" id="KW-1185">Reference proteome</keyword>
<keyword evidence="3" id="KW-0067">ATP-binding</keyword>
<dbReference type="RefSeq" id="WP_062019478.1">
    <property type="nucleotide sequence ID" value="NZ_LQQC01000002.1"/>
</dbReference>
<dbReference type="GO" id="GO:0004792">
    <property type="term" value="F:thiosulfate-cyanide sulfurtransferase activity"/>
    <property type="evidence" value="ECO:0007669"/>
    <property type="project" value="TreeGrafter"/>
</dbReference>